<evidence type="ECO:0000313" key="1">
    <source>
        <dbReference type="EMBL" id="GAA4070996.1"/>
    </source>
</evidence>
<dbReference type="RefSeq" id="WP_344946380.1">
    <property type="nucleotide sequence ID" value="NZ_BAAAZG010000016.1"/>
</dbReference>
<accession>A0ABP7VNC3</accession>
<organism evidence="1 2">
    <name type="scientific">Actinomadura miaoliensis</name>
    <dbReference type="NCBI Taxonomy" id="430685"/>
    <lineage>
        <taxon>Bacteria</taxon>
        <taxon>Bacillati</taxon>
        <taxon>Actinomycetota</taxon>
        <taxon>Actinomycetes</taxon>
        <taxon>Streptosporangiales</taxon>
        <taxon>Thermomonosporaceae</taxon>
        <taxon>Actinomadura</taxon>
    </lineage>
</organism>
<dbReference type="Gene3D" id="3.90.70.10">
    <property type="entry name" value="Cysteine proteinases"/>
    <property type="match status" value="1"/>
</dbReference>
<protein>
    <submittedName>
        <fullName evidence="1">Uncharacterized protein</fullName>
    </submittedName>
</protein>
<dbReference type="Proteomes" id="UP001500683">
    <property type="component" value="Unassembled WGS sequence"/>
</dbReference>
<name>A0ABP7VNC3_9ACTN</name>
<proteinExistence type="predicted"/>
<dbReference type="EMBL" id="BAAAZG010000016">
    <property type="protein sequence ID" value="GAA4070996.1"/>
    <property type="molecule type" value="Genomic_DNA"/>
</dbReference>
<gene>
    <name evidence="1" type="ORF">GCM10022214_28450</name>
</gene>
<evidence type="ECO:0000313" key="2">
    <source>
        <dbReference type="Proteomes" id="UP001500683"/>
    </source>
</evidence>
<reference evidence="2" key="1">
    <citation type="journal article" date="2019" name="Int. J. Syst. Evol. Microbiol.">
        <title>The Global Catalogue of Microorganisms (GCM) 10K type strain sequencing project: providing services to taxonomists for standard genome sequencing and annotation.</title>
        <authorList>
            <consortium name="The Broad Institute Genomics Platform"/>
            <consortium name="The Broad Institute Genome Sequencing Center for Infectious Disease"/>
            <person name="Wu L."/>
            <person name="Ma J."/>
        </authorList>
    </citation>
    <scope>NUCLEOTIDE SEQUENCE [LARGE SCALE GENOMIC DNA]</scope>
    <source>
        <strain evidence="2">JCM 16702</strain>
    </source>
</reference>
<sequence>MPLRYIGSGPYCYANSLAMVLGAEAPEPAVIEMLTGSPFGMQMADGRTPFFDPPGWNPGIGLDAAVELLGWTCERGAAGTAARARDRLRDTGPARPLLAGPVELGLLSHRPASGTAIGADHFVVVIGADDETVLFHDPQGHPYATIPVDDFLAAWRADSIDYPCEPFTMRTDFRRTAHVDTETALRRSLDAARRWLAARDAGSPGGAAAAAERLAELLETGRLEPWQRDHLVHFAVRVGARRLADAAVLLAGIGRGAAARIAERQARLVGALQYPLVSGDDAAAAGTLRALAPTYAHLADALTTA</sequence>
<keyword evidence="2" id="KW-1185">Reference proteome</keyword>
<comment type="caution">
    <text evidence="1">The sequence shown here is derived from an EMBL/GenBank/DDBJ whole genome shotgun (WGS) entry which is preliminary data.</text>
</comment>